<dbReference type="Gene3D" id="3.30.420.40">
    <property type="match status" value="1"/>
</dbReference>
<sequence>MASRKRTASQALGLKDVVQMLKKQKCSSLDDLMVIGIDFGTTYSGAAWGTRADFENNQINLVTSWPGTGREESKAPTEIFYDDNRTFWGYSIPADSEPLRWFKLLLLREADLTPEMRRSNILLRTTTILAEKQKTPIDVIADYLRGFWKHTITTIERARSRSVIDALKFHVVITVPAIWPDYARKAMMEAARKAGRFDYRAGGATTLGSAAEPEAAALASLWDRAQVLKKGDVYMICDAGGGTVLQGGVSEPIQLHEAVIGTGGLCGGIFIDDQFEALCKSRLGRRWRTLTQTGVKDIMKQEWEAAGKPQFNADDQTMEHIVAAPAKAFSGNGMLGLTDLSRKPHIKNGRIHFATSDIQSAFDSAFHDIQALIASQIKDAKKKNLSVKGIMLVGGLGSSTYLYQNLQRKFTQEAHVGVVSTIARKSLSIRFWTTLDSYVHQQEDKVWDNMTGEWKATDQMKWFLRKGDDVSRKSPVRKEFYRVYDSQWEFESTTLLESIYECTDDTAPSRLTGNVKKLCDITIALDDAKYDTLDDITGKNGRKLKSWTFDIEMVPSGASTEFAVYHKGQKVGSRNVAVEFQ</sequence>
<dbReference type="AlphaFoldDB" id="A0AA38R900"/>
<dbReference type="Proteomes" id="UP001174691">
    <property type="component" value="Unassembled WGS sequence"/>
</dbReference>
<accession>A0AA38R900</accession>
<reference evidence="1" key="1">
    <citation type="submission" date="2022-07" db="EMBL/GenBank/DDBJ databases">
        <title>Fungi with potential for degradation of polypropylene.</title>
        <authorList>
            <person name="Gostincar C."/>
        </authorList>
    </citation>
    <scope>NUCLEOTIDE SEQUENCE</scope>
    <source>
        <strain evidence="1">EXF-13287</strain>
    </source>
</reference>
<dbReference type="CDD" id="cd10170">
    <property type="entry name" value="ASKHA_NBD_HSP70"/>
    <property type="match status" value="1"/>
</dbReference>
<keyword evidence="2" id="KW-1185">Reference proteome</keyword>
<dbReference type="InterPro" id="IPR043129">
    <property type="entry name" value="ATPase_NBD"/>
</dbReference>
<dbReference type="SUPFAM" id="SSF53067">
    <property type="entry name" value="Actin-like ATPase domain"/>
    <property type="match status" value="2"/>
</dbReference>
<evidence type="ECO:0000313" key="2">
    <source>
        <dbReference type="Proteomes" id="UP001174691"/>
    </source>
</evidence>
<dbReference type="PANTHER" id="PTHR14187:SF5">
    <property type="entry name" value="HEAT SHOCK 70 KDA PROTEIN 12A"/>
    <property type="match status" value="1"/>
</dbReference>
<organism evidence="1 2">
    <name type="scientific">Coniochaeta hoffmannii</name>
    <dbReference type="NCBI Taxonomy" id="91930"/>
    <lineage>
        <taxon>Eukaryota</taxon>
        <taxon>Fungi</taxon>
        <taxon>Dikarya</taxon>
        <taxon>Ascomycota</taxon>
        <taxon>Pezizomycotina</taxon>
        <taxon>Sordariomycetes</taxon>
        <taxon>Sordariomycetidae</taxon>
        <taxon>Coniochaetales</taxon>
        <taxon>Coniochaetaceae</taxon>
        <taxon>Coniochaeta</taxon>
    </lineage>
</organism>
<comment type="caution">
    <text evidence="1">The sequence shown here is derived from an EMBL/GenBank/DDBJ whole genome shotgun (WGS) entry which is preliminary data.</text>
</comment>
<protein>
    <submittedName>
        <fullName evidence="1">Actin-like ATPase domain-containing protein</fullName>
    </submittedName>
</protein>
<dbReference type="PANTHER" id="PTHR14187">
    <property type="entry name" value="ALPHA KINASE/ELONGATION FACTOR 2 KINASE"/>
    <property type="match status" value="1"/>
</dbReference>
<dbReference type="EMBL" id="JANBVN010000256">
    <property type="protein sequence ID" value="KAJ9130741.1"/>
    <property type="molecule type" value="Genomic_DNA"/>
</dbReference>
<dbReference type="PRINTS" id="PR00301">
    <property type="entry name" value="HEATSHOCK70"/>
</dbReference>
<evidence type="ECO:0000313" key="1">
    <source>
        <dbReference type="EMBL" id="KAJ9130741.1"/>
    </source>
</evidence>
<name>A0AA38R900_9PEZI</name>
<proteinExistence type="predicted"/>
<gene>
    <name evidence="1" type="ORF">NKR19_g9768</name>
</gene>